<dbReference type="EMBL" id="CAJRST010002224">
    <property type="protein sequence ID" value="CAG5866945.1"/>
    <property type="molecule type" value="Genomic_DNA"/>
</dbReference>
<dbReference type="AlphaFoldDB" id="A0A8S4AJ22"/>
<proteinExistence type="predicted"/>
<dbReference type="InterPro" id="IPR001810">
    <property type="entry name" value="F-box_dom"/>
</dbReference>
<accession>A0A8S4AJ22</accession>
<protein>
    <submittedName>
        <fullName evidence="2">(Atlantic silverside) hypothetical protein</fullName>
    </submittedName>
</protein>
<dbReference type="PROSITE" id="PS50181">
    <property type="entry name" value="FBOX"/>
    <property type="match status" value="1"/>
</dbReference>
<evidence type="ECO:0000313" key="3">
    <source>
        <dbReference type="Proteomes" id="UP000677803"/>
    </source>
</evidence>
<dbReference type="SUPFAM" id="SSF81383">
    <property type="entry name" value="F-box domain"/>
    <property type="match status" value="1"/>
</dbReference>
<dbReference type="InterPro" id="IPR032675">
    <property type="entry name" value="LRR_dom_sf"/>
</dbReference>
<evidence type="ECO:0000313" key="2">
    <source>
        <dbReference type="EMBL" id="CAG5866945.1"/>
    </source>
</evidence>
<feature type="domain" description="F-box" evidence="1">
    <location>
        <begin position="41"/>
        <end position="88"/>
    </location>
</feature>
<dbReference type="SMART" id="SM00256">
    <property type="entry name" value="FBOX"/>
    <property type="match status" value="1"/>
</dbReference>
<keyword evidence="3" id="KW-1185">Reference proteome</keyword>
<sequence length="468" mass="53394">VASVTQEASAEGGQLLRLPFGYRLIGTRRRRVTRERFFLPMAPARRLPEELWLRVFGLLSWRDKLSVRCTCRFFRSLLDAAGPLWRGFGVVLRDLARYDRSFWRSLAQRRVRVASLRGGQRKDLKQLSTWLASLTALRLDGWREGSIQELRQFGQLQRLSVTSCSRPLMDLNFLSGLSHRLTQLSLCNVQLTCTASHLLASVAQLTSLSSLLLHHDGSLRTPALSSVLARLTGLRQLSWTMITYRTLSQDFFRPAHDESKHTGKNLQLLDYDAAVTPDVLRPLSHLQSLSVYHLYSVPGPACHLQTWLSSLPQLRSLSVHGGHPLAAYADFLPSSLLSLTLCVDLQPDDLRVVSLRAPHLQYLHLEPWSSSSNLIRLLPQLFPNLQTLRIRHQRVSDEDFLCLQQLQHLKSLEVLDAFHWPDPNDQSLVVYEPSPRLLRLISDLEKLSNHRIQVISKSRRDYLTCSCV</sequence>
<organism evidence="2 3">
    <name type="scientific">Menidia menidia</name>
    <name type="common">Atlantic silverside</name>
    <dbReference type="NCBI Taxonomy" id="238744"/>
    <lineage>
        <taxon>Eukaryota</taxon>
        <taxon>Metazoa</taxon>
        <taxon>Chordata</taxon>
        <taxon>Craniata</taxon>
        <taxon>Vertebrata</taxon>
        <taxon>Euteleostomi</taxon>
        <taxon>Actinopterygii</taxon>
        <taxon>Neopterygii</taxon>
        <taxon>Teleostei</taxon>
        <taxon>Neoteleostei</taxon>
        <taxon>Acanthomorphata</taxon>
        <taxon>Ovalentaria</taxon>
        <taxon>Atherinomorphae</taxon>
        <taxon>Atheriniformes</taxon>
        <taxon>Atherinopsidae</taxon>
        <taxon>Menidiinae</taxon>
        <taxon>Menidia</taxon>
    </lineage>
</organism>
<dbReference type="InterPro" id="IPR036047">
    <property type="entry name" value="F-box-like_dom_sf"/>
</dbReference>
<gene>
    <name evidence="2" type="ORF">MMEN_LOCUS3641</name>
</gene>
<dbReference type="OrthoDB" id="3219396at2759"/>
<feature type="non-terminal residue" evidence="2">
    <location>
        <position position="1"/>
    </location>
</feature>
<reference evidence="2" key="1">
    <citation type="submission" date="2021-05" db="EMBL/GenBank/DDBJ databases">
        <authorList>
            <person name="Tigano A."/>
        </authorList>
    </citation>
    <scope>NUCLEOTIDE SEQUENCE</scope>
</reference>
<dbReference type="Pfam" id="PF12937">
    <property type="entry name" value="F-box-like"/>
    <property type="match status" value="1"/>
</dbReference>
<name>A0A8S4AJ22_9TELE</name>
<dbReference type="SUPFAM" id="SSF52047">
    <property type="entry name" value="RNI-like"/>
    <property type="match status" value="1"/>
</dbReference>
<comment type="caution">
    <text evidence="2">The sequence shown here is derived from an EMBL/GenBank/DDBJ whole genome shotgun (WGS) entry which is preliminary data.</text>
</comment>
<dbReference type="Proteomes" id="UP000677803">
    <property type="component" value="Unassembled WGS sequence"/>
</dbReference>
<evidence type="ECO:0000259" key="1">
    <source>
        <dbReference type="PROSITE" id="PS50181"/>
    </source>
</evidence>
<dbReference type="Gene3D" id="1.20.1280.50">
    <property type="match status" value="1"/>
</dbReference>
<dbReference type="CDD" id="cd09917">
    <property type="entry name" value="F-box_SF"/>
    <property type="match status" value="1"/>
</dbReference>
<dbReference type="Gene3D" id="3.80.10.10">
    <property type="entry name" value="Ribonuclease Inhibitor"/>
    <property type="match status" value="2"/>
</dbReference>